<name>A0A9W7CGS9_9STRA</name>
<dbReference type="InterPro" id="IPR012942">
    <property type="entry name" value="SRR1-like"/>
</dbReference>
<feature type="region of interest" description="Disordered" evidence="2">
    <location>
        <begin position="1"/>
        <end position="38"/>
    </location>
</feature>
<dbReference type="AlphaFoldDB" id="A0A9W7CGS9"/>
<dbReference type="GO" id="GO:0005737">
    <property type="term" value="C:cytoplasm"/>
    <property type="evidence" value="ECO:0007669"/>
    <property type="project" value="TreeGrafter"/>
</dbReference>
<accession>A0A9W7CGS9</accession>
<dbReference type="InterPro" id="IPR040044">
    <property type="entry name" value="SRR1L"/>
</dbReference>
<evidence type="ECO:0000313" key="4">
    <source>
        <dbReference type="EMBL" id="GMI08388.1"/>
    </source>
</evidence>
<dbReference type="Pfam" id="PF07985">
    <property type="entry name" value="SRR1"/>
    <property type="match status" value="1"/>
</dbReference>
<dbReference type="OrthoDB" id="48176at2759"/>
<evidence type="ECO:0000313" key="5">
    <source>
        <dbReference type="Proteomes" id="UP001165082"/>
    </source>
</evidence>
<proteinExistence type="inferred from homology"/>
<organism evidence="4 5">
    <name type="scientific">Triparma retinervis</name>
    <dbReference type="NCBI Taxonomy" id="2557542"/>
    <lineage>
        <taxon>Eukaryota</taxon>
        <taxon>Sar</taxon>
        <taxon>Stramenopiles</taxon>
        <taxon>Ochrophyta</taxon>
        <taxon>Bolidophyceae</taxon>
        <taxon>Parmales</taxon>
        <taxon>Triparmaceae</taxon>
        <taxon>Triparma</taxon>
    </lineage>
</organism>
<dbReference type="PANTHER" id="PTHR28626:SF3">
    <property type="entry name" value="SRR1-LIKE PROTEIN"/>
    <property type="match status" value="1"/>
</dbReference>
<sequence>MADSEWITVGNKKSKRGKKKKKGKRAFPSQPSHLSQTSSELILNPPIVEPIDCITDDTIVKLDEKLKPTISWTGVTAALLPPPTLEELKDVTDLVVLGIGSPSKCHPSSSATIQFRFAIYLADALKPANKIIYDPTHSALDLSYLSHHGWHAPHYPKSERGTRGDWTSFNGVWFMPHCPRDLYKLVLDNNKESKVVIIGNSFTQYMDQIDRGGELGGLLSNRTWREVPLGKVVEVEEVGEAFSSTSIMVVEAEERDKP</sequence>
<evidence type="ECO:0000259" key="3">
    <source>
        <dbReference type="Pfam" id="PF07985"/>
    </source>
</evidence>
<protein>
    <recommendedName>
        <fullName evidence="3">SRR1-like domain-containing protein</fullName>
    </recommendedName>
</protein>
<feature type="domain" description="SRR1-like" evidence="3">
    <location>
        <begin position="86"/>
        <end position="222"/>
    </location>
</feature>
<comment type="caution">
    <text evidence="4">The sequence shown here is derived from an EMBL/GenBank/DDBJ whole genome shotgun (WGS) entry which is preliminary data.</text>
</comment>
<keyword evidence="5" id="KW-1185">Reference proteome</keyword>
<dbReference type="GO" id="GO:0005634">
    <property type="term" value="C:nucleus"/>
    <property type="evidence" value="ECO:0007669"/>
    <property type="project" value="TreeGrafter"/>
</dbReference>
<evidence type="ECO:0000256" key="2">
    <source>
        <dbReference type="SAM" id="MobiDB-lite"/>
    </source>
</evidence>
<reference evidence="4" key="1">
    <citation type="submission" date="2022-07" db="EMBL/GenBank/DDBJ databases">
        <title>Genome analysis of Parmales, a sister group of diatoms, reveals the evolutionary specialization of diatoms from phago-mixotrophs to photoautotrophs.</title>
        <authorList>
            <person name="Ban H."/>
            <person name="Sato S."/>
            <person name="Yoshikawa S."/>
            <person name="Kazumasa Y."/>
            <person name="Nakamura Y."/>
            <person name="Ichinomiya M."/>
            <person name="Saitoh K."/>
            <person name="Sato N."/>
            <person name="Blanc-Mathieu R."/>
            <person name="Endo H."/>
            <person name="Kuwata A."/>
            <person name="Ogata H."/>
        </authorList>
    </citation>
    <scope>NUCLEOTIDE SEQUENCE</scope>
</reference>
<dbReference type="PANTHER" id="PTHR28626">
    <property type="entry name" value="SRR1-LIKE PROTEIN"/>
    <property type="match status" value="1"/>
</dbReference>
<dbReference type="Proteomes" id="UP001165082">
    <property type="component" value="Unassembled WGS sequence"/>
</dbReference>
<feature type="compositionally biased region" description="Basic residues" evidence="2">
    <location>
        <begin position="12"/>
        <end position="25"/>
    </location>
</feature>
<feature type="compositionally biased region" description="Polar residues" evidence="2">
    <location>
        <begin position="29"/>
        <end position="38"/>
    </location>
</feature>
<comment type="similarity">
    <text evidence="1">Belongs to the SRR1 family.</text>
</comment>
<evidence type="ECO:0000256" key="1">
    <source>
        <dbReference type="ARBA" id="ARBA00009856"/>
    </source>
</evidence>
<dbReference type="EMBL" id="BRXZ01000263">
    <property type="protein sequence ID" value="GMI08388.1"/>
    <property type="molecule type" value="Genomic_DNA"/>
</dbReference>
<gene>
    <name evidence="4" type="ORF">TrRE_jg5950</name>
</gene>